<feature type="domain" description="ABC transmembrane type-1" evidence="10">
    <location>
        <begin position="98"/>
        <end position="304"/>
    </location>
</feature>
<evidence type="ECO:0000313" key="12">
    <source>
        <dbReference type="Proteomes" id="UP000272560"/>
    </source>
</evidence>
<dbReference type="AlphaFoldDB" id="A0A3A5MDE4"/>
<keyword evidence="7 8" id="KW-0472">Membrane</keyword>
<dbReference type="Gene3D" id="1.10.3720.10">
    <property type="entry name" value="MetI-like"/>
    <property type="match status" value="1"/>
</dbReference>
<keyword evidence="12" id="KW-1185">Reference proteome</keyword>
<dbReference type="EMBL" id="QZVT01000003">
    <property type="protein sequence ID" value="RJT81079.1"/>
    <property type="molecule type" value="Genomic_DNA"/>
</dbReference>
<dbReference type="Proteomes" id="UP000272560">
    <property type="component" value="Unassembled WGS sequence"/>
</dbReference>
<dbReference type="InterPro" id="IPR035906">
    <property type="entry name" value="MetI-like_sf"/>
</dbReference>
<sequence>MNHPLPGPGTGPEDHQGDTGESRSQRPGVDRDAGRERGLVYRRSVLLALPAVVPVVLVLGVSLVGASAQSLGLMPFIGPPVLSTRGWAGSAGELAKSATVSAYIAAASTVLSLVVGFAVAVYILAAPRMGRLVAGLSAATIPIPHLIGAGAMGLLLSDSGFLHRLLGMPAAFPALVGGPWWIAVISEYVWKESAFVALVVIGSMSRSMTGLCDSAATLGATAWQRIIHVVLPLSVPALAVSALIVFVYTFGAYESPWLLGPTSPEPLPVRAVRLFGSVDLDARPEAMATALVSVAASAAAILAGVGILRARRNVR</sequence>
<dbReference type="SUPFAM" id="SSF161098">
    <property type="entry name" value="MetI-like"/>
    <property type="match status" value="1"/>
</dbReference>
<dbReference type="PROSITE" id="PS50928">
    <property type="entry name" value="ABC_TM1"/>
    <property type="match status" value="1"/>
</dbReference>
<feature type="transmembrane region" description="Helical" evidence="8">
    <location>
        <begin position="132"/>
        <end position="155"/>
    </location>
</feature>
<evidence type="ECO:0000256" key="4">
    <source>
        <dbReference type="ARBA" id="ARBA00022519"/>
    </source>
</evidence>
<organism evidence="11 12">
    <name type="scientific">Arthrobacter cheniae</name>
    <dbReference type="NCBI Taxonomy" id="1258888"/>
    <lineage>
        <taxon>Bacteria</taxon>
        <taxon>Bacillati</taxon>
        <taxon>Actinomycetota</taxon>
        <taxon>Actinomycetes</taxon>
        <taxon>Micrococcales</taxon>
        <taxon>Micrococcaceae</taxon>
        <taxon>Arthrobacter</taxon>
    </lineage>
</organism>
<evidence type="ECO:0000259" key="10">
    <source>
        <dbReference type="PROSITE" id="PS50928"/>
    </source>
</evidence>
<evidence type="ECO:0000256" key="1">
    <source>
        <dbReference type="ARBA" id="ARBA00004429"/>
    </source>
</evidence>
<dbReference type="Pfam" id="PF00528">
    <property type="entry name" value="BPD_transp_1"/>
    <property type="match status" value="1"/>
</dbReference>
<keyword evidence="2 8" id="KW-0813">Transport</keyword>
<keyword evidence="5 8" id="KW-0812">Transmembrane</keyword>
<feature type="region of interest" description="Disordered" evidence="9">
    <location>
        <begin position="1"/>
        <end position="33"/>
    </location>
</feature>
<dbReference type="PANTHER" id="PTHR43357">
    <property type="entry name" value="INNER MEMBRANE ABC TRANSPORTER PERMEASE PROTEIN YDCV"/>
    <property type="match status" value="1"/>
</dbReference>
<feature type="transmembrane region" description="Helical" evidence="8">
    <location>
        <begin position="45"/>
        <end position="66"/>
    </location>
</feature>
<evidence type="ECO:0000256" key="8">
    <source>
        <dbReference type="RuleBase" id="RU363032"/>
    </source>
</evidence>
<evidence type="ECO:0000256" key="3">
    <source>
        <dbReference type="ARBA" id="ARBA00022475"/>
    </source>
</evidence>
<evidence type="ECO:0000256" key="9">
    <source>
        <dbReference type="SAM" id="MobiDB-lite"/>
    </source>
</evidence>
<evidence type="ECO:0000313" key="11">
    <source>
        <dbReference type="EMBL" id="RJT81079.1"/>
    </source>
</evidence>
<dbReference type="PANTHER" id="PTHR43357:SF4">
    <property type="entry name" value="INNER MEMBRANE ABC TRANSPORTER PERMEASE PROTEIN YDCV"/>
    <property type="match status" value="1"/>
</dbReference>
<keyword evidence="6 8" id="KW-1133">Transmembrane helix</keyword>
<evidence type="ECO:0000256" key="7">
    <source>
        <dbReference type="ARBA" id="ARBA00023136"/>
    </source>
</evidence>
<feature type="transmembrane region" description="Helical" evidence="8">
    <location>
        <begin position="229"/>
        <end position="251"/>
    </location>
</feature>
<comment type="caution">
    <text evidence="11">The sequence shown here is derived from an EMBL/GenBank/DDBJ whole genome shotgun (WGS) entry which is preliminary data.</text>
</comment>
<dbReference type="CDD" id="cd06261">
    <property type="entry name" value="TM_PBP2"/>
    <property type="match status" value="1"/>
</dbReference>
<dbReference type="GO" id="GO:0005886">
    <property type="term" value="C:plasma membrane"/>
    <property type="evidence" value="ECO:0007669"/>
    <property type="project" value="UniProtKB-SubCell"/>
</dbReference>
<feature type="transmembrane region" description="Helical" evidence="8">
    <location>
        <begin position="102"/>
        <end position="125"/>
    </location>
</feature>
<feature type="transmembrane region" description="Helical" evidence="8">
    <location>
        <begin position="286"/>
        <end position="308"/>
    </location>
</feature>
<protein>
    <submittedName>
        <fullName evidence="11">ABC transporter permease subunit</fullName>
    </submittedName>
</protein>
<keyword evidence="4" id="KW-0997">Cell inner membrane</keyword>
<feature type="compositionally biased region" description="Basic and acidic residues" evidence="9">
    <location>
        <begin position="12"/>
        <end position="33"/>
    </location>
</feature>
<proteinExistence type="inferred from homology"/>
<accession>A0A3A5MDE4</accession>
<evidence type="ECO:0000256" key="5">
    <source>
        <dbReference type="ARBA" id="ARBA00022692"/>
    </source>
</evidence>
<dbReference type="GO" id="GO:0055085">
    <property type="term" value="P:transmembrane transport"/>
    <property type="evidence" value="ECO:0007669"/>
    <property type="project" value="InterPro"/>
</dbReference>
<name>A0A3A5MDE4_9MICC</name>
<comment type="similarity">
    <text evidence="8">Belongs to the binding-protein-dependent transport system permease family.</text>
</comment>
<evidence type="ECO:0000256" key="6">
    <source>
        <dbReference type="ARBA" id="ARBA00022989"/>
    </source>
</evidence>
<dbReference type="InterPro" id="IPR000515">
    <property type="entry name" value="MetI-like"/>
</dbReference>
<gene>
    <name evidence="11" type="ORF">D6T63_07860</name>
</gene>
<dbReference type="OrthoDB" id="9809681at2"/>
<comment type="subcellular location">
    <subcellularLocation>
        <location evidence="1">Cell inner membrane</location>
        <topology evidence="1">Multi-pass membrane protein</topology>
    </subcellularLocation>
    <subcellularLocation>
        <location evidence="8">Cell membrane</location>
        <topology evidence="8">Multi-pass membrane protein</topology>
    </subcellularLocation>
</comment>
<feature type="transmembrane region" description="Helical" evidence="8">
    <location>
        <begin position="161"/>
        <end position="183"/>
    </location>
</feature>
<keyword evidence="3" id="KW-1003">Cell membrane</keyword>
<evidence type="ECO:0000256" key="2">
    <source>
        <dbReference type="ARBA" id="ARBA00022448"/>
    </source>
</evidence>
<reference evidence="11 12" key="1">
    <citation type="submission" date="2018-09" db="EMBL/GenBank/DDBJ databases">
        <title>Novel species of Arthrobacter.</title>
        <authorList>
            <person name="Liu Q."/>
            <person name="Xin Y.-H."/>
        </authorList>
    </citation>
    <scope>NUCLEOTIDE SEQUENCE [LARGE SCALE GENOMIC DNA]</scope>
    <source>
        <strain evidence="11 12">Hz2</strain>
    </source>
</reference>